<keyword evidence="3" id="KW-0716">Sensory transduction</keyword>
<keyword evidence="8 11" id="KW-0472">Membrane</keyword>
<dbReference type="GO" id="GO:0004984">
    <property type="term" value="F:olfactory receptor activity"/>
    <property type="evidence" value="ECO:0007669"/>
    <property type="project" value="InterPro"/>
</dbReference>
<dbReference type="InterPro" id="IPR047132">
    <property type="entry name" value="Olfact_rcpt_6C-like"/>
</dbReference>
<evidence type="ECO:0000256" key="2">
    <source>
        <dbReference type="ARBA" id="ARBA00022475"/>
    </source>
</evidence>
<keyword evidence="9" id="KW-0675">Receptor</keyword>
<evidence type="ECO:0000256" key="4">
    <source>
        <dbReference type="ARBA" id="ARBA00022692"/>
    </source>
</evidence>
<dbReference type="EMBL" id="AAKN02014924">
    <property type="status" value="NOT_ANNOTATED_CDS"/>
    <property type="molecule type" value="Genomic_DNA"/>
</dbReference>
<dbReference type="GeneTree" id="ENSGT01140000282511"/>
<dbReference type="VEuPathDB" id="HostDB:ENSCPOG00000003201"/>
<proteinExistence type="predicted"/>
<dbReference type="GO" id="GO:0004930">
    <property type="term" value="F:G protein-coupled receptor activity"/>
    <property type="evidence" value="ECO:0007669"/>
    <property type="project" value="UniProtKB-KW"/>
</dbReference>
<keyword evidence="6 11" id="KW-1133">Transmembrane helix</keyword>
<organism evidence="12 13">
    <name type="scientific">Cavia porcellus</name>
    <name type="common">Guinea pig</name>
    <dbReference type="NCBI Taxonomy" id="10141"/>
    <lineage>
        <taxon>Eukaryota</taxon>
        <taxon>Metazoa</taxon>
        <taxon>Chordata</taxon>
        <taxon>Craniata</taxon>
        <taxon>Vertebrata</taxon>
        <taxon>Euteleostomi</taxon>
        <taxon>Mammalia</taxon>
        <taxon>Eutheria</taxon>
        <taxon>Euarchontoglires</taxon>
        <taxon>Glires</taxon>
        <taxon>Rodentia</taxon>
        <taxon>Hystricomorpha</taxon>
        <taxon>Caviidae</taxon>
        <taxon>Cavia</taxon>
    </lineage>
</organism>
<reference evidence="12" key="2">
    <citation type="submission" date="2025-08" db="UniProtKB">
        <authorList>
            <consortium name="Ensembl"/>
        </authorList>
    </citation>
    <scope>IDENTIFICATION</scope>
    <source>
        <strain evidence="12">2N</strain>
    </source>
</reference>
<dbReference type="InterPro" id="IPR000725">
    <property type="entry name" value="Olfact_rcpt"/>
</dbReference>
<evidence type="ECO:0000256" key="9">
    <source>
        <dbReference type="ARBA" id="ARBA00023170"/>
    </source>
</evidence>
<dbReference type="PANTHER" id="PTHR26454">
    <property type="entry name" value="OLFACTORY RECEPTOR"/>
    <property type="match status" value="1"/>
</dbReference>
<keyword evidence="7" id="KW-0297">G-protein coupled receptor</keyword>
<name>A0A286XRW8_CAVPO</name>
<evidence type="ECO:0000256" key="6">
    <source>
        <dbReference type="ARBA" id="ARBA00022989"/>
    </source>
</evidence>
<dbReference type="Pfam" id="PF13853">
    <property type="entry name" value="7tm_4"/>
    <property type="match status" value="1"/>
</dbReference>
<dbReference type="PANTHER" id="PTHR26454:SF40">
    <property type="entry name" value="OLFACTORY RECEPTOR 6C6"/>
    <property type="match status" value="1"/>
</dbReference>
<evidence type="ECO:0000313" key="13">
    <source>
        <dbReference type="Proteomes" id="UP000005447"/>
    </source>
</evidence>
<evidence type="ECO:0000256" key="3">
    <source>
        <dbReference type="ARBA" id="ARBA00022606"/>
    </source>
</evidence>
<evidence type="ECO:0000256" key="7">
    <source>
        <dbReference type="ARBA" id="ARBA00023040"/>
    </source>
</evidence>
<dbReference type="GO" id="GO:0005886">
    <property type="term" value="C:plasma membrane"/>
    <property type="evidence" value="ECO:0007669"/>
    <property type="project" value="UniProtKB-SubCell"/>
</dbReference>
<evidence type="ECO:0008006" key="14">
    <source>
        <dbReference type="Google" id="ProtNLM"/>
    </source>
</evidence>
<reference evidence="13" key="1">
    <citation type="journal article" date="2011" name="Nature">
        <title>A high-resolution map of human evolutionary constraint using 29 mammals.</title>
        <authorList>
            <person name="Lindblad-Toh K."/>
            <person name="Garber M."/>
            <person name="Zuk O."/>
            <person name="Lin M.F."/>
            <person name="Parker B.J."/>
            <person name="Washietl S."/>
            <person name="Kheradpour P."/>
            <person name="Ernst J."/>
            <person name="Jordan G."/>
            <person name="Mauceli E."/>
            <person name="Ward L.D."/>
            <person name="Lowe C.B."/>
            <person name="Holloway A.K."/>
            <person name="Clamp M."/>
            <person name="Gnerre S."/>
            <person name="Alfoldi J."/>
            <person name="Beal K."/>
            <person name="Chang J."/>
            <person name="Clawson H."/>
            <person name="Cuff J."/>
            <person name="Di Palma F."/>
            <person name="Fitzgerald S."/>
            <person name="Flicek P."/>
            <person name="Guttman M."/>
            <person name="Hubisz M.J."/>
            <person name="Jaffe D.B."/>
            <person name="Jungreis I."/>
            <person name="Kent W.J."/>
            <person name="Kostka D."/>
            <person name="Lara M."/>
            <person name="Martins A.L."/>
            <person name="Massingham T."/>
            <person name="Moltke I."/>
            <person name="Raney B.J."/>
            <person name="Rasmussen M.D."/>
            <person name="Robinson J."/>
            <person name="Stark A."/>
            <person name="Vilella A.J."/>
            <person name="Wen J."/>
            <person name="Xie X."/>
            <person name="Zody M.C."/>
            <person name="Baldwin J."/>
            <person name="Bloom T."/>
            <person name="Chin C.W."/>
            <person name="Heiman D."/>
            <person name="Nicol R."/>
            <person name="Nusbaum C."/>
            <person name="Young S."/>
            <person name="Wilkinson J."/>
            <person name="Worley K.C."/>
            <person name="Kovar C.L."/>
            <person name="Muzny D.M."/>
            <person name="Gibbs R.A."/>
            <person name="Cree A."/>
            <person name="Dihn H.H."/>
            <person name="Fowler G."/>
            <person name="Jhangiani S."/>
            <person name="Joshi V."/>
            <person name="Lee S."/>
            <person name="Lewis L.R."/>
            <person name="Nazareth L.V."/>
            <person name="Okwuonu G."/>
            <person name="Santibanez J."/>
            <person name="Warren W.C."/>
            <person name="Mardis E.R."/>
            <person name="Weinstock G.M."/>
            <person name="Wilson R.K."/>
            <person name="Delehaunty K."/>
            <person name="Dooling D."/>
            <person name="Fronik C."/>
            <person name="Fulton L."/>
            <person name="Fulton B."/>
            <person name="Graves T."/>
            <person name="Minx P."/>
            <person name="Sodergren E."/>
            <person name="Birney E."/>
            <person name="Margulies E.H."/>
            <person name="Herrero J."/>
            <person name="Green E.D."/>
            <person name="Haussler D."/>
            <person name="Siepel A."/>
            <person name="Goldman N."/>
            <person name="Pollard K.S."/>
            <person name="Pedersen J.S."/>
            <person name="Lander E.S."/>
            <person name="Kellis M."/>
        </authorList>
    </citation>
    <scope>NUCLEOTIDE SEQUENCE [LARGE SCALE GENOMIC DNA]</scope>
    <source>
        <strain evidence="13">2N</strain>
    </source>
</reference>
<dbReference type="STRING" id="10141.ENSCPOP00000028261"/>
<evidence type="ECO:0000256" key="1">
    <source>
        <dbReference type="ARBA" id="ARBA00004651"/>
    </source>
</evidence>
<evidence type="ECO:0000313" key="12">
    <source>
        <dbReference type="Ensembl" id="ENSCPOP00000028261.1"/>
    </source>
</evidence>
<keyword evidence="2" id="KW-1003">Cell membrane</keyword>
<feature type="transmembrane region" description="Helical" evidence="11">
    <location>
        <begin position="75"/>
        <end position="96"/>
    </location>
</feature>
<comment type="subcellular location">
    <subcellularLocation>
        <location evidence="1">Cell membrane</location>
        <topology evidence="1">Multi-pass membrane protein</topology>
    </subcellularLocation>
</comment>
<keyword evidence="4 11" id="KW-0812">Transmembrane</keyword>
<keyword evidence="10" id="KW-0807">Transducer</keyword>
<dbReference type="Ensembl" id="ENSCPOT00000003244.3">
    <property type="protein sequence ID" value="ENSCPOP00000028261.1"/>
    <property type="gene ID" value="ENSCPOG00000003201.4"/>
</dbReference>
<evidence type="ECO:0000256" key="8">
    <source>
        <dbReference type="ARBA" id="ARBA00023136"/>
    </source>
</evidence>
<dbReference type="Proteomes" id="UP000005447">
    <property type="component" value="Unassembled WGS sequence"/>
</dbReference>
<keyword evidence="5" id="KW-0552">Olfaction</keyword>
<dbReference type="AlphaFoldDB" id="A0A286XRW8"/>
<reference evidence="12" key="3">
    <citation type="submission" date="2025-09" db="UniProtKB">
        <authorList>
            <consortium name="Ensembl"/>
        </authorList>
    </citation>
    <scope>IDENTIFICATION</scope>
    <source>
        <strain evidence="12">2N</strain>
    </source>
</reference>
<evidence type="ECO:0000256" key="11">
    <source>
        <dbReference type="SAM" id="Phobius"/>
    </source>
</evidence>
<evidence type="ECO:0000256" key="10">
    <source>
        <dbReference type="ARBA" id="ARBA00023224"/>
    </source>
</evidence>
<evidence type="ECO:0000256" key="5">
    <source>
        <dbReference type="ARBA" id="ARBA00022725"/>
    </source>
</evidence>
<protein>
    <recommendedName>
        <fullName evidence="14">G-protein coupled receptors family 1 profile domain-containing protein</fullName>
    </recommendedName>
</protein>
<dbReference type="InParanoid" id="A0A286XRW8"/>
<accession>A0A286XRW8</accession>
<keyword evidence="13" id="KW-1185">Reference proteome</keyword>
<sequence length="122" mass="13720">MSCDRPALPNYKQQNVPSTCAQLLGHWIPNCLSHFGHGMEAHFCASYIIDHFTYDTSHILQISCKDTHDLEMTSFVSALVTLVITQILVILSYSYIIKTTPKFPSAQQRIKAFSACTSHMIV</sequence>
<dbReference type="SUPFAM" id="SSF81321">
    <property type="entry name" value="Family A G protein-coupled receptor-like"/>
    <property type="match status" value="1"/>
</dbReference>